<comment type="caution">
    <text evidence="1">The sequence shown here is derived from an EMBL/GenBank/DDBJ whole genome shotgun (WGS) entry which is preliminary data.</text>
</comment>
<name>A0ABV5BUJ8_9BACL</name>
<protein>
    <submittedName>
        <fullName evidence="1">Uncharacterized protein</fullName>
    </submittedName>
</protein>
<dbReference type="EMBL" id="JBHIRY010000001">
    <property type="protein sequence ID" value="MFB5758949.1"/>
    <property type="molecule type" value="Genomic_DNA"/>
</dbReference>
<keyword evidence="2" id="KW-1185">Reference proteome</keyword>
<proteinExistence type="predicted"/>
<accession>A0ABV5BUJ8</accession>
<reference evidence="1 2" key="1">
    <citation type="submission" date="2024-09" db="EMBL/GenBank/DDBJ databases">
        <title>Paenibacillus zeirhizospherea sp. nov., isolated from surface of the maize (Zea mays) roots in a horticulture field, Hungary.</title>
        <authorList>
            <person name="Marton D."/>
            <person name="Farkas M."/>
            <person name="Bedics A."/>
            <person name="Toth E."/>
            <person name="Tancsics A."/>
            <person name="Boka K."/>
            <person name="Marati G."/>
            <person name="Kriszt B."/>
            <person name="Cserhati M."/>
        </authorList>
    </citation>
    <scope>NUCLEOTIDE SEQUENCE [LARGE SCALE GENOMIC DNA]</scope>
    <source>
        <strain evidence="1 2">JCM 18446</strain>
    </source>
</reference>
<sequence length="157" mass="18505">MSKEAMCIQNSQITKNRKEFVQSMMSLSKLKKADEYCVYYLTHAYNIDPNRKLYFKAPYNYETINSICAYIQFECSEFDMSYTIDEAEVIEILENYYDCSSSFSAEKEDIKKVKGIDLYINWESHCGSNVQSVNCLRRDGMEKYFKEYIEKSNSNAE</sequence>
<gene>
    <name evidence="1" type="ORF">ACE5LO_00950</name>
</gene>
<evidence type="ECO:0000313" key="2">
    <source>
        <dbReference type="Proteomes" id="UP001580430"/>
    </source>
</evidence>
<dbReference type="RefSeq" id="WP_375518201.1">
    <property type="nucleotide sequence ID" value="NZ_JBHIRY010000001.1"/>
</dbReference>
<organism evidence="1 2">
    <name type="scientific">Paenibacillus medicaginis</name>
    <dbReference type="NCBI Taxonomy" id="1470560"/>
    <lineage>
        <taxon>Bacteria</taxon>
        <taxon>Bacillati</taxon>
        <taxon>Bacillota</taxon>
        <taxon>Bacilli</taxon>
        <taxon>Bacillales</taxon>
        <taxon>Paenibacillaceae</taxon>
        <taxon>Paenibacillus</taxon>
    </lineage>
</organism>
<dbReference type="Proteomes" id="UP001580430">
    <property type="component" value="Unassembled WGS sequence"/>
</dbReference>
<evidence type="ECO:0000313" key="1">
    <source>
        <dbReference type="EMBL" id="MFB5758949.1"/>
    </source>
</evidence>